<proteinExistence type="predicted"/>
<keyword evidence="1" id="KW-0732">Signal</keyword>
<protein>
    <submittedName>
        <fullName evidence="2">Uncharacterized protein</fullName>
    </submittedName>
</protein>
<feature type="chain" id="PRO_5038908913" evidence="1">
    <location>
        <begin position="22"/>
        <end position="37"/>
    </location>
</feature>
<dbReference type="Proteomes" id="UP000569914">
    <property type="component" value="Unassembled WGS sequence"/>
</dbReference>
<dbReference type="AlphaFoldDB" id="A0A7Y9LCD6"/>
<comment type="caution">
    <text evidence="2">The sequence shown here is derived from an EMBL/GenBank/DDBJ whole genome shotgun (WGS) entry which is preliminary data.</text>
</comment>
<evidence type="ECO:0000313" key="2">
    <source>
        <dbReference type="EMBL" id="NYE71728.1"/>
    </source>
</evidence>
<accession>A0A7Y9LCD6</accession>
<organism evidence="2 3">
    <name type="scientific">Microlunatus parietis</name>
    <dbReference type="NCBI Taxonomy" id="682979"/>
    <lineage>
        <taxon>Bacteria</taxon>
        <taxon>Bacillati</taxon>
        <taxon>Actinomycetota</taxon>
        <taxon>Actinomycetes</taxon>
        <taxon>Propionibacteriales</taxon>
        <taxon>Propionibacteriaceae</taxon>
        <taxon>Microlunatus</taxon>
    </lineage>
</organism>
<reference evidence="2 3" key="1">
    <citation type="submission" date="2020-07" db="EMBL/GenBank/DDBJ databases">
        <title>Sequencing the genomes of 1000 actinobacteria strains.</title>
        <authorList>
            <person name="Klenk H.-P."/>
        </authorList>
    </citation>
    <scope>NUCLEOTIDE SEQUENCE [LARGE SCALE GENOMIC DNA]</scope>
    <source>
        <strain evidence="2 3">DSM 22083</strain>
    </source>
</reference>
<feature type="signal peptide" evidence="1">
    <location>
        <begin position="1"/>
        <end position="21"/>
    </location>
</feature>
<sequence>MTVRPRGGATMIKFCPTFAVAAAVNGGAPVVGTVVVG</sequence>
<keyword evidence="3" id="KW-1185">Reference proteome</keyword>
<evidence type="ECO:0000256" key="1">
    <source>
        <dbReference type="SAM" id="SignalP"/>
    </source>
</evidence>
<dbReference type="EMBL" id="JACCBU010000001">
    <property type="protein sequence ID" value="NYE71728.1"/>
    <property type="molecule type" value="Genomic_DNA"/>
</dbReference>
<name>A0A7Y9LCD6_9ACTN</name>
<gene>
    <name evidence="2" type="ORF">BKA15_003057</name>
</gene>
<evidence type="ECO:0000313" key="3">
    <source>
        <dbReference type="Proteomes" id="UP000569914"/>
    </source>
</evidence>